<dbReference type="InterPro" id="IPR054462">
    <property type="entry name" value="TraI_M"/>
</dbReference>
<evidence type="ECO:0000259" key="2">
    <source>
        <dbReference type="Pfam" id="PF03432"/>
    </source>
</evidence>
<evidence type="ECO:0000259" key="4">
    <source>
        <dbReference type="Pfam" id="PF22863"/>
    </source>
</evidence>
<protein>
    <submittedName>
        <fullName evidence="5">TraI protein</fullName>
    </submittedName>
</protein>
<reference evidence="5 6" key="1">
    <citation type="submission" date="2015-11" db="EMBL/GenBank/DDBJ databases">
        <title>Genomic analysis of 38 Legionella species identifies large and diverse effector repertoires.</title>
        <authorList>
            <person name="Burstein D."/>
            <person name="Amaro F."/>
            <person name="Zusman T."/>
            <person name="Lifshitz Z."/>
            <person name="Cohen O."/>
            <person name="Gilbert J.A."/>
            <person name="Pupko T."/>
            <person name="Shuman H.A."/>
            <person name="Segal G."/>
        </authorList>
    </citation>
    <scope>NUCLEOTIDE SEQUENCE [LARGE SCALE GENOMIC DNA]</scope>
    <source>
        <strain evidence="5 6">ATCC 49504</strain>
    </source>
</reference>
<dbReference type="InterPro" id="IPR005094">
    <property type="entry name" value="Endonuclease_MobA/VirD2"/>
</dbReference>
<dbReference type="Proteomes" id="UP000054785">
    <property type="component" value="Unassembled WGS sequence"/>
</dbReference>
<feature type="domain" description="TraI-like middle" evidence="4">
    <location>
        <begin position="167"/>
        <end position="254"/>
    </location>
</feature>
<organism evidence="5 6">
    <name type="scientific">Legionella geestiana</name>
    <dbReference type="NCBI Taxonomy" id="45065"/>
    <lineage>
        <taxon>Bacteria</taxon>
        <taxon>Pseudomonadati</taxon>
        <taxon>Pseudomonadota</taxon>
        <taxon>Gammaproteobacteria</taxon>
        <taxon>Legionellales</taxon>
        <taxon>Legionellaceae</taxon>
        <taxon>Legionella</taxon>
    </lineage>
</organism>
<evidence type="ECO:0000313" key="5">
    <source>
        <dbReference type="EMBL" id="KTD03711.1"/>
    </source>
</evidence>
<dbReference type="Pfam" id="PF18821">
    <property type="entry name" value="LPD7"/>
    <property type="match status" value="1"/>
</dbReference>
<evidence type="ECO:0000259" key="3">
    <source>
        <dbReference type="Pfam" id="PF18821"/>
    </source>
</evidence>
<feature type="domain" description="MobA/VirD2-like nuclease" evidence="2">
    <location>
        <begin position="22"/>
        <end position="154"/>
    </location>
</feature>
<proteinExistence type="predicted"/>
<keyword evidence="6" id="KW-1185">Reference proteome</keyword>
<dbReference type="STRING" id="45065.Lgee_0524"/>
<gene>
    <name evidence="5" type="primary">traI_2</name>
    <name evidence="5" type="ORF">Lgee_0524</name>
</gene>
<comment type="caution">
    <text evidence="5">The sequence shown here is derived from an EMBL/GenBank/DDBJ whole genome shotgun (WGS) entry which is preliminary data.</text>
</comment>
<dbReference type="PATRIC" id="fig|45065.4.peg.560"/>
<dbReference type="OrthoDB" id="279005at2"/>
<dbReference type="AlphaFoldDB" id="A0A0W0U7K1"/>
<accession>A0A0W0U7K1</accession>
<dbReference type="Pfam" id="PF22863">
    <property type="entry name" value="TraI_middle"/>
    <property type="match status" value="1"/>
</dbReference>
<name>A0A0W0U7K1_9GAMM</name>
<sequence length="608" mass="69647">MIIRHIPMKCARKSSFAELVRYLTNPQGKEERVGHVRINNCHSTETEWAVEEVLATQGMNQRAAGDKNFHLLISFAKGEYPLQDMLSEMEKRIVDSIGLGVHQRISVVHHDTDNLHVHVAINKIHPLTHTLREPYQAYPKFGEVASLLELEYGLQPTCHTARKTRSQNRADDMEHHTGIESLMGFIKRECQESLEQAQSWEALHHTLQHHGLSLRARGNGFIITDGNNLAVKASSVTRELSKIRLEQRLGGFRPMNGEMNEPAGVHYLKSPLIPDTTELYARYGIIQKRNQHALQQALDMTRKRRNLRIEAIQQKNRLQRKGIKLLKGRENRKILHALAYKSLQKQLMHVRSQYAREQQALRQKYQRLSWLDWLQQQATNDDRKALQALRSRTAPIKSTANILMGTVKKDLPPHRKATLDSITNQGTKILRAAPATIRDDGKCIAISRIVSAEGLKAALTLAREKFGSRIHITGSDAFKEAILQTAVYYQLPITFADSALEQRRKQLFTPANQPEKLHARTRRSPQNTGTGSTQKRNNHRNPRHFRSPGHHESNPFLIEYLSPTENENRVRNLSELHVVQLARGDKVLLPDHAHHQLERARSKYCHRV</sequence>
<dbReference type="InterPro" id="IPR040677">
    <property type="entry name" value="LPD7"/>
</dbReference>
<feature type="compositionally biased region" description="Basic residues" evidence="1">
    <location>
        <begin position="536"/>
        <end position="548"/>
    </location>
</feature>
<feature type="region of interest" description="Disordered" evidence="1">
    <location>
        <begin position="508"/>
        <end position="555"/>
    </location>
</feature>
<evidence type="ECO:0000313" key="6">
    <source>
        <dbReference type="Proteomes" id="UP000054785"/>
    </source>
</evidence>
<dbReference type="Pfam" id="PF03432">
    <property type="entry name" value="Relaxase"/>
    <property type="match status" value="1"/>
</dbReference>
<feature type="compositionally biased region" description="Polar residues" evidence="1">
    <location>
        <begin position="524"/>
        <end position="535"/>
    </location>
</feature>
<dbReference type="InterPro" id="IPR049751">
    <property type="entry name" value="TraI/MobA_relaxases"/>
</dbReference>
<evidence type="ECO:0000256" key="1">
    <source>
        <dbReference type="SAM" id="MobiDB-lite"/>
    </source>
</evidence>
<dbReference type="EMBL" id="LNYC01000010">
    <property type="protein sequence ID" value="KTD03711.1"/>
    <property type="molecule type" value="Genomic_DNA"/>
</dbReference>
<dbReference type="NCBIfam" id="NF041893">
    <property type="entry name" value="TraI_MobP_relax"/>
    <property type="match status" value="1"/>
</dbReference>
<dbReference type="RefSeq" id="WP_035902292.1">
    <property type="nucleotide sequence ID" value="NZ_CAAAHN010000018.1"/>
</dbReference>
<feature type="domain" description="Large polyvalent protein-associated" evidence="3">
    <location>
        <begin position="419"/>
        <end position="507"/>
    </location>
</feature>